<reference evidence="1" key="2">
    <citation type="journal article" date="2015" name="Data Brief">
        <title>Shoot transcriptome of the giant reed, Arundo donax.</title>
        <authorList>
            <person name="Barrero R.A."/>
            <person name="Guerrero F.D."/>
            <person name="Moolhuijzen P."/>
            <person name="Goolsby J.A."/>
            <person name="Tidwell J."/>
            <person name="Bellgard S.E."/>
            <person name="Bellgard M.I."/>
        </authorList>
    </citation>
    <scope>NUCLEOTIDE SEQUENCE</scope>
    <source>
        <tissue evidence="1">Shoot tissue taken approximately 20 cm above the soil surface</tissue>
    </source>
</reference>
<dbReference type="EMBL" id="GBRH01188966">
    <property type="protein sequence ID" value="JAE08930.1"/>
    <property type="molecule type" value="Transcribed_RNA"/>
</dbReference>
<evidence type="ECO:0000313" key="1">
    <source>
        <dbReference type="EMBL" id="JAE08930.1"/>
    </source>
</evidence>
<protein>
    <submittedName>
        <fullName evidence="1">Uncharacterized protein</fullName>
    </submittedName>
</protein>
<sequence>MMTRTELYGPSNCMVLRWRSMRAFLLALTALLMGTKLIISMCQSLTHV</sequence>
<name>A0A0A9F794_ARUDO</name>
<reference evidence="1" key="1">
    <citation type="submission" date="2014-09" db="EMBL/GenBank/DDBJ databases">
        <authorList>
            <person name="Magalhaes I.L.F."/>
            <person name="Oliveira U."/>
            <person name="Santos F.R."/>
            <person name="Vidigal T.H.D.A."/>
            <person name="Brescovit A.D."/>
            <person name="Santos A.J."/>
        </authorList>
    </citation>
    <scope>NUCLEOTIDE SEQUENCE</scope>
    <source>
        <tissue evidence="1">Shoot tissue taken approximately 20 cm above the soil surface</tissue>
    </source>
</reference>
<proteinExistence type="predicted"/>
<accession>A0A0A9F794</accession>
<dbReference type="AlphaFoldDB" id="A0A0A9F794"/>
<organism evidence="1">
    <name type="scientific">Arundo donax</name>
    <name type="common">Giant reed</name>
    <name type="synonym">Donax arundinaceus</name>
    <dbReference type="NCBI Taxonomy" id="35708"/>
    <lineage>
        <taxon>Eukaryota</taxon>
        <taxon>Viridiplantae</taxon>
        <taxon>Streptophyta</taxon>
        <taxon>Embryophyta</taxon>
        <taxon>Tracheophyta</taxon>
        <taxon>Spermatophyta</taxon>
        <taxon>Magnoliopsida</taxon>
        <taxon>Liliopsida</taxon>
        <taxon>Poales</taxon>
        <taxon>Poaceae</taxon>
        <taxon>PACMAD clade</taxon>
        <taxon>Arundinoideae</taxon>
        <taxon>Arundineae</taxon>
        <taxon>Arundo</taxon>
    </lineage>
</organism>